<evidence type="ECO:0000256" key="1">
    <source>
        <dbReference type="SAM" id="SignalP"/>
    </source>
</evidence>
<reference evidence="2 3" key="1">
    <citation type="submission" date="2023-02" db="EMBL/GenBank/DDBJ databases">
        <title>Gemone sequence of Telluria chitinolytica ACM 3522T.</title>
        <authorList>
            <person name="Frediansyah A."/>
            <person name="Miess H."/>
            <person name="Gross H."/>
        </authorList>
    </citation>
    <scope>NUCLEOTIDE SEQUENCE [LARGE SCALE GENOMIC DNA]</scope>
    <source>
        <strain evidence="2 3">ACM 3522</strain>
    </source>
</reference>
<dbReference type="SUPFAM" id="SSF50998">
    <property type="entry name" value="Quinoprotein alcohol dehydrogenase-like"/>
    <property type="match status" value="1"/>
</dbReference>
<feature type="signal peptide" evidence="1">
    <location>
        <begin position="1"/>
        <end position="23"/>
    </location>
</feature>
<dbReference type="InterPro" id="IPR011047">
    <property type="entry name" value="Quinoprotein_ADH-like_sf"/>
</dbReference>
<organism evidence="2 3">
    <name type="scientific">Pseudoduganella chitinolytica</name>
    <dbReference type="NCBI Taxonomy" id="34070"/>
    <lineage>
        <taxon>Bacteria</taxon>
        <taxon>Pseudomonadati</taxon>
        <taxon>Pseudomonadota</taxon>
        <taxon>Betaproteobacteria</taxon>
        <taxon>Burkholderiales</taxon>
        <taxon>Oxalobacteraceae</taxon>
        <taxon>Telluria group</taxon>
        <taxon>Pseudoduganella</taxon>
    </lineage>
</organism>
<dbReference type="RefSeq" id="WP_277413622.1">
    <property type="nucleotide sequence ID" value="NZ_CP119083.1"/>
</dbReference>
<dbReference type="EMBL" id="CP119083">
    <property type="protein sequence ID" value="WEF30830.1"/>
    <property type="molecule type" value="Genomic_DNA"/>
</dbReference>
<proteinExistence type="predicted"/>
<gene>
    <name evidence="2" type="ORF">PX653_15250</name>
</gene>
<evidence type="ECO:0000313" key="3">
    <source>
        <dbReference type="Proteomes" id="UP001216510"/>
    </source>
</evidence>
<accession>A0ABY8B4M9</accession>
<sequence length="375" mass="39561">MKYLSTAIGAALLTAGVASFARGAPVVLTKPGATFVQQMQMGPDGLLCIVGHVIDPDGDLQPRGTAILFNTKTNKVLWQQTVDAPDDSAANRFVACRSDGKTTYVGANVDTHSQRSLAQSLAYVYQFDEKGKITARKELVTGASNSFVYDLDVDGKAVSVIGKANDTKADRDVNGIFFASLDRGLKKATFTQLPTGAFRNDAVVRLAGNTALLGGSFSPAAVPKDDVPQDYAVSRIVGGKYQFSVRPQKARPRDVATTITAAHEIVSLGAPGKTTTLTVVGADGKIRDTREVRSQFCMTSAMSGNDNSLYAIRSSCARSQDTPKLVQIDRKTGIETVVTGISGEPVKVLVVGDVALVVTEKSDGSLQLQVVGKGA</sequence>
<evidence type="ECO:0008006" key="4">
    <source>
        <dbReference type="Google" id="ProtNLM"/>
    </source>
</evidence>
<dbReference type="Proteomes" id="UP001216510">
    <property type="component" value="Chromosome"/>
</dbReference>
<evidence type="ECO:0000313" key="2">
    <source>
        <dbReference type="EMBL" id="WEF30830.1"/>
    </source>
</evidence>
<keyword evidence="3" id="KW-1185">Reference proteome</keyword>
<feature type="chain" id="PRO_5045151173" description="DUF3616 domain-containing protein" evidence="1">
    <location>
        <begin position="24"/>
        <end position="375"/>
    </location>
</feature>
<protein>
    <recommendedName>
        <fullName evidence="4">DUF3616 domain-containing protein</fullName>
    </recommendedName>
</protein>
<name>A0ABY8B4M9_9BURK</name>
<keyword evidence="1" id="KW-0732">Signal</keyword>